<keyword evidence="10" id="KW-1185">Reference proteome</keyword>
<accession>A0A2G5VEU7</accession>
<dbReference type="GO" id="GO:0005524">
    <property type="term" value="F:ATP binding"/>
    <property type="evidence" value="ECO:0007669"/>
    <property type="project" value="UniProtKB-KW"/>
</dbReference>
<dbReference type="InterPro" id="IPR011611">
    <property type="entry name" value="PfkB_dom"/>
</dbReference>
<dbReference type="InterPro" id="IPR004625">
    <property type="entry name" value="PyrdxlKinase"/>
</dbReference>
<dbReference type="EMBL" id="PDUG01000001">
    <property type="protein sequence ID" value="PIC50262.1"/>
    <property type="molecule type" value="Genomic_DNA"/>
</dbReference>
<name>A0A2G5VEU7_9PELO</name>
<dbReference type="Pfam" id="PF00294">
    <property type="entry name" value="PfkB"/>
    <property type="match status" value="1"/>
</dbReference>
<keyword evidence="3" id="KW-0808">Transferase</keyword>
<dbReference type="InterPro" id="IPR029056">
    <property type="entry name" value="Ribokinase-like"/>
</dbReference>
<dbReference type="NCBIfam" id="TIGR00687">
    <property type="entry name" value="pyridox_kin"/>
    <property type="match status" value="1"/>
</dbReference>
<dbReference type="GO" id="GO:0005829">
    <property type="term" value="C:cytosol"/>
    <property type="evidence" value="ECO:0007669"/>
    <property type="project" value="TreeGrafter"/>
</dbReference>
<dbReference type="AlphaFoldDB" id="A0A2G5VEU7"/>
<dbReference type="GO" id="GO:0008478">
    <property type="term" value="F:pyridoxal kinase activity"/>
    <property type="evidence" value="ECO:0007669"/>
    <property type="project" value="UniProtKB-EC"/>
</dbReference>
<dbReference type="PANTHER" id="PTHR10534:SF2">
    <property type="entry name" value="PYRIDOXAL KINASE"/>
    <property type="match status" value="1"/>
</dbReference>
<dbReference type="CDD" id="cd01173">
    <property type="entry name" value="pyridoxal_pyridoxamine_kinase"/>
    <property type="match status" value="1"/>
</dbReference>
<evidence type="ECO:0000313" key="10">
    <source>
        <dbReference type="Proteomes" id="UP000230233"/>
    </source>
</evidence>
<comment type="caution">
    <text evidence="9">The sequence shown here is derived from an EMBL/GenBank/DDBJ whole genome shotgun (WGS) entry which is preliminary data.</text>
</comment>
<proteinExistence type="inferred from homology"/>
<keyword evidence="6" id="KW-0067">ATP-binding</keyword>
<evidence type="ECO:0000256" key="7">
    <source>
        <dbReference type="ARBA" id="ARBA00032808"/>
    </source>
</evidence>
<feature type="domain" description="Carbohydrate kinase PfkB" evidence="8">
    <location>
        <begin position="34"/>
        <end position="299"/>
    </location>
</feature>
<dbReference type="PANTHER" id="PTHR10534">
    <property type="entry name" value="PYRIDOXAL KINASE"/>
    <property type="match status" value="1"/>
</dbReference>
<evidence type="ECO:0000256" key="2">
    <source>
        <dbReference type="ARBA" id="ARBA00012104"/>
    </source>
</evidence>
<organism evidence="9 10">
    <name type="scientific">Caenorhabditis nigoni</name>
    <dbReference type="NCBI Taxonomy" id="1611254"/>
    <lineage>
        <taxon>Eukaryota</taxon>
        <taxon>Metazoa</taxon>
        <taxon>Ecdysozoa</taxon>
        <taxon>Nematoda</taxon>
        <taxon>Chromadorea</taxon>
        <taxon>Rhabditida</taxon>
        <taxon>Rhabditina</taxon>
        <taxon>Rhabditomorpha</taxon>
        <taxon>Rhabditoidea</taxon>
        <taxon>Rhabditidae</taxon>
        <taxon>Peloderinae</taxon>
        <taxon>Caenorhabditis</taxon>
    </lineage>
</organism>
<sequence>MSLNIVSRSFRSFFTRDLLKMSNTQVIAELERERDRRVLSIQSHVVHGYAGNKASVFPLQLHGFEVDFINSVQYSNHAGNIEYLTLPTRYPTVKGQKLTERELEELYAGLLLNNVNHYTHILTGYCGNVEFLKKIADIVKDLKKKDPTTKYVCDPVMGDNGRYYTPKELKPVYLDLIIPLADVLTPNAFELGELTDTQIETEEDCLRAVKILHDKGVKTVVVTSGVTGAQTDECLRCYASVAGGDIYRFTFPRLRGQFVGTGDVFASLLVVWLDETNGNVAESVKKVLGSMQKLIQRTSDFAQQQVDQNSRAMCELRLVQSRKDLVLPPTCEQVKVEKIENTN</sequence>
<dbReference type="Gene3D" id="3.40.1190.20">
    <property type="match status" value="1"/>
</dbReference>
<comment type="similarity">
    <text evidence="1">Belongs to the pyridoxine kinase family.</text>
</comment>
<evidence type="ECO:0000256" key="4">
    <source>
        <dbReference type="ARBA" id="ARBA00022741"/>
    </source>
</evidence>
<keyword evidence="4" id="KW-0547">Nucleotide-binding</keyword>
<protein>
    <recommendedName>
        <fullName evidence="2">pyridoxal kinase</fullName>
        <ecNumber evidence="2">2.7.1.35</ecNumber>
    </recommendedName>
    <alternativeName>
        <fullName evidence="7">Pyridoxine kinase</fullName>
    </alternativeName>
</protein>
<evidence type="ECO:0000313" key="9">
    <source>
        <dbReference type="EMBL" id="PIC50262.1"/>
    </source>
</evidence>
<dbReference type="STRING" id="1611254.A0A2G5VEU7"/>
<evidence type="ECO:0000256" key="3">
    <source>
        <dbReference type="ARBA" id="ARBA00022679"/>
    </source>
</evidence>
<gene>
    <name evidence="9" type="primary">Cni-F57C9.1</name>
    <name evidence="9" type="synonym">Cnig_chr_I.g1236</name>
    <name evidence="9" type="ORF">B9Z55_001236</name>
</gene>
<dbReference type="SUPFAM" id="SSF53613">
    <property type="entry name" value="Ribokinase-like"/>
    <property type="match status" value="1"/>
</dbReference>
<evidence type="ECO:0000256" key="1">
    <source>
        <dbReference type="ARBA" id="ARBA00008805"/>
    </source>
</evidence>
<evidence type="ECO:0000256" key="6">
    <source>
        <dbReference type="ARBA" id="ARBA00022840"/>
    </source>
</evidence>
<dbReference type="OrthoDB" id="2104723at2759"/>
<keyword evidence="5" id="KW-0418">Kinase</keyword>
<evidence type="ECO:0000256" key="5">
    <source>
        <dbReference type="ARBA" id="ARBA00022777"/>
    </source>
</evidence>
<dbReference type="EC" id="2.7.1.35" evidence="2"/>
<evidence type="ECO:0000259" key="8">
    <source>
        <dbReference type="Pfam" id="PF00294"/>
    </source>
</evidence>
<dbReference type="Proteomes" id="UP000230233">
    <property type="component" value="Chromosome I"/>
</dbReference>
<dbReference type="GO" id="GO:0009443">
    <property type="term" value="P:pyridoxal 5'-phosphate salvage"/>
    <property type="evidence" value="ECO:0007669"/>
    <property type="project" value="InterPro"/>
</dbReference>
<reference evidence="10" key="1">
    <citation type="submission" date="2017-10" db="EMBL/GenBank/DDBJ databases">
        <title>Rapid genome shrinkage in a self-fertile nematode reveals novel sperm competition proteins.</title>
        <authorList>
            <person name="Yin D."/>
            <person name="Schwarz E.M."/>
            <person name="Thomas C.G."/>
            <person name="Felde R.L."/>
            <person name="Korf I.F."/>
            <person name="Cutter A.D."/>
            <person name="Schartner C.M."/>
            <person name="Ralston E.J."/>
            <person name="Meyer B.J."/>
            <person name="Haag E.S."/>
        </authorList>
    </citation>
    <scope>NUCLEOTIDE SEQUENCE [LARGE SCALE GENOMIC DNA]</scope>
    <source>
        <strain evidence="10">JU1422</strain>
    </source>
</reference>